<gene>
    <name evidence="2" type="ordered locus">Cphamn1_2504</name>
</gene>
<organism evidence="2">
    <name type="scientific">Chlorobium phaeobacteroides (strain BS1)</name>
    <dbReference type="NCBI Taxonomy" id="331678"/>
    <lineage>
        <taxon>Bacteria</taxon>
        <taxon>Pseudomonadati</taxon>
        <taxon>Chlorobiota</taxon>
        <taxon>Chlorobiia</taxon>
        <taxon>Chlorobiales</taxon>
        <taxon>Chlorobiaceae</taxon>
        <taxon>Chlorobium/Pelodictyon group</taxon>
        <taxon>Chlorobium</taxon>
    </lineage>
</organism>
<dbReference type="HOGENOM" id="CLU_137927_2_0_10"/>
<dbReference type="AlphaFoldDB" id="B3EQA0"/>
<protein>
    <recommendedName>
        <fullName evidence="3">AtpZ/AtpI family protein</fullName>
    </recommendedName>
</protein>
<reference evidence="2" key="1">
    <citation type="submission" date="2008-06" db="EMBL/GenBank/DDBJ databases">
        <title>Complete sequence of Chlorobium phaeobacteroides BS1.</title>
        <authorList>
            <consortium name="US DOE Joint Genome Institute"/>
            <person name="Lucas S."/>
            <person name="Copeland A."/>
            <person name="Lapidus A."/>
            <person name="Glavina del Rio T."/>
            <person name="Dalin E."/>
            <person name="Tice H."/>
            <person name="Bruce D."/>
            <person name="Goodwin L."/>
            <person name="Pitluck S."/>
            <person name="Schmutz J."/>
            <person name="Larimer F."/>
            <person name="Land M."/>
            <person name="Hauser L."/>
            <person name="Kyrpides N."/>
            <person name="Ovchinnikova G."/>
            <person name="Li T."/>
            <person name="Liu Z."/>
            <person name="Zhao F."/>
            <person name="Overmann J."/>
            <person name="Bryant D.A."/>
            <person name="Richardson P."/>
        </authorList>
    </citation>
    <scope>NUCLEOTIDE SEQUENCE [LARGE SCALE GENOMIC DNA]</scope>
    <source>
        <strain evidence="2">BS1</strain>
    </source>
</reference>
<evidence type="ECO:0008006" key="3">
    <source>
        <dbReference type="Google" id="ProtNLM"/>
    </source>
</evidence>
<dbReference type="STRING" id="331678.Cphamn1_2504"/>
<name>B3EQA0_CHLPB</name>
<dbReference type="Pfam" id="PF09527">
    <property type="entry name" value="ATPase_gene1"/>
    <property type="match status" value="1"/>
</dbReference>
<sequence>MKSEEQEGFTNQFGRSVRALSDYLGIGFQISISFAFFVLGGYWADGKLGTSPLLLLIGLAAGMTGMVLVLMKVVKKANKKKR</sequence>
<feature type="transmembrane region" description="Helical" evidence="1">
    <location>
        <begin position="55"/>
        <end position="74"/>
    </location>
</feature>
<evidence type="ECO:0000313" key="2">
    <source>
        <dbReference type="EMBL" id="ACE05398.1"/>
    </source>
</evidence>
<dbReference type="OrthoDB" id="9798708at2"/>
<accession>B3EQA0</accession>
<keyword evidence="1" id="KW-0812">Transmembrane</keyword>
<keyword evidence="1" id="KW-0472">Membrane</keyword>
<dbReference type="EMBL" id="CP001101">
    <property type="protein sequence ID" value="ACE05398.1"/>
    <property type="molecule type" value="Genomic_DNA"/>
</dbReference>
<evidence type="ECO:0000256" key="1">
    <source>
        <dbReference type="SAM" id="Phobius"/>
    </source>
</evidence>
<dbReference type="KEGG" id="cpb:Cphamn1_2504"/>
<proteinExistence type="predicted"/>
<dbReference type="InterPro" id="IPR032820">
    <property type="entry name" value="ATPase_put"/>
</dbReference>
<keyword evidence="1" id="KW-1133">Transmembrane helix</keyword>
<feature type="transmembrane region" description="Helical" evidence="1">
    <location>
        <begin position="20"/>
        <end position="43"/>
    </location>
</feature>